<sequence>MRKHDPGIAIEPVASAASVASVASIKPRPMDPQQQIVIPDCCNLGVVCRTLIAVNAVLLAKTLLRGIDFSSVLMQFVESSMLVELACFVSLFVLCGIGRLAYGLPLWAQRLLCAVVPAVVTGSVVLWMSRYDWFLHSFMDMSLVGAVLIAAFFGIALQHYFELRGRAFSPVLVEARLQALQARIRPHFLFNSLNAVLSLIRTEPRRAEAALEDLADLIRVLMRDPRAMTTLENELQLCRQYLTIENIRLGDRLKVQWEREGMDDEVISSAQIPTLLLQPLVENAVHYGVQPSASTSVIRIQLKRRLERIEIVVTNPYHSQTGEALSDGSQMALKNIRERLALLYDVEGQLTTAIVAGQFEVRVRFPYMKTQPIDE</sequence>
<dbReference type="EMBL" id="JACHHQ010000002">
    <property type="protein sequence ID" value="MBB5199424.1"/>
    <property type="molecule type" value="Genomic_DNA"/>
</dbReference>
<protein>
    <submittedName>
        <fullName evidence="3">Two-component system sensor histidine kinase AlgZ</fullName>
        <ecNumber evidence="3">2.7.13.3</ecNumber>
    </submittedName>
</protein>
<keyword evidence="3" id="KW-0808">Transferase</keyword>
<organism evidence="3 4">
    <name type="scientific">Glaciimonas immobilis</name>
    <dbReference type="NCBI Taxonomy" id="728004"/>
    <lineage>
        <taxon>Bacteria</taxon>
        <taxon>Pseudomonadati</taxon>
        <taxon>Pseudomonadota</taxon>
        <taxon>Betaproteobacteria</taxon>
        <taxon>Burkholderiales</taxon>
        <taxon>Oxalobacteraceae</taxon>
        <taxon>Glaciimonas</taxon>
    </lineage>
</organism>
<keyword evidence="1" id="KW-0812">Transmembrane</keyword>
<dbReference type="GO" id="GO:0016020">
    <property type="term" value="C:membrane"/>
    <property type="evidence" value="ECO:0007669"/>
    <property type="project" value="InterPro"/>
</dbReference>
<dbReference type="GO" id="GO:0000155">
    <property type="term" value="F:phosphorelay sensor kinase activity"/>
    <property type="evidence" value="ECO:0007669"/>
    <property type="project" value="InterPro"/>
</dbReference>
<feature type="transmembrane region" description="Helical" evidence="1">
    <location>
        <begin position="107"/>
        <end position="129"/>
    </location>
</feature>
<feature type="domain" description="Signal transduction histidine kinase internal region" evidence="2">
    <location>
        <begin position="175"/>
        <end position="253"/>
    </location>
</feature>
<evidence type="ECO:0000313" key="3">
    <source>
        <dbReference type="EMBL" id="MBB5199424.1"/>
    </source>
</evidence>
<proteinExistence type="predicted"/>
<accession>A0A840RRT8</accession>
<gene>
    <name evidence="3" type="ORF">HNR39_001251</name>
</gene>
<evidence type="ECO:0000313" key="4">
    <source>
        <dbReference type="Proteomes" id="UP000571084"/>
    </source>
</evidence>
<dbReference type="Proteomes" id="UP000571084">
    <property type="component" value="Unassembled WGS sequence"/>
</dbReference>
<keyword evidence="1" id="KW-1133">Transmembrane helix</keyword>
<keyword evidence="4" id="KW-1185">Reference proteome</keyword>
<evidence type="ECO:0000259" key="2">
    <source>
        <dbReference type="Pfam" id="PF06580"/>
    </source>
</evidence>
<keyword evidence="1" id="KW-0472">Membrane</keyword>
<comment type="caution">
    <text evidence="3">The sequence shown here is derived from an EMBL/GenBank/DDBJ whole genome shotgun (WGS) entry which is preliminary data.</text>
</comment>
<dbReference type="Pfam" id="PF06580">
    <property type="entry name" value="His_kinase"/>
    <property type="match status" value="1"/>
</dbReference>
<reference evidence="3 4" key="1">
    <citation type="submission" date="2020-08" db="EMBL/GenBank/DDBJ databases">
        <title>Genomic Encyclopedia of Type Strains, Phase IV (KMG-IV): sequencing the most valuable type-strain genomes for metagenomic binning, comparative biology and taxonomic classification.</title>
        <authorList>
            <person name="Goeker M."/>
        </authorList>
    </citation>
    <scope>NUCLEOTIDE SEQUENCE [LARGE SCALE GENOMIC DNA]</scope>
    <source>
        <strain evidence="3 4">DSM 23240</strain>
    </source>
</reference>
<dbReference type="PANTHER" id="PTHR34220:SF7">
    <property type="entry name" value="SENSOR HISTIDINE KINASE YPDA"/>
    <property type="match status" value="1"/>
</dbReference>
<evidence type="ECO:0000256" key="1">
    <source>
        <dbReference type="SAM" id="Phobius"/>
    </source>
</evidence>
<dbReference type="RefSeq" id="WP_260326386.1">
    <property type="nucleotide sequence ID" value="NZ_JACHHQ010000002.1"/>
</dbReference>
<name>A0A840RRT8_9BURK</name>
<feature type="transmembrane region" description="Helical" evidence="1">
    <location>
        <begin position="36"/>
        <end position="60"/>
    </location>
</feature>
<dbReference type="PANTHER" id="PTHR34220">
    <property type="entry name" value="SENSOR HISTIDINE KINASE YPDA"/>
    <property type="match status" value="1"/>
</dbReference>
<dbReference type="InterPro" id="IPR036890">
    <property type="entry name" value="HATPase_C_sf"/>
</dbReference>
<dbReference type="AlphaFoldDB" id="A0A840RRT8"/>
<dbReference type="Gene3D" id="3.30.565.10">
    <property type="entry name" value="Histidine kinase-like ATPase, C-terminal domain"/>
    <property type="match status" value="1"/>
</dbReference>
<dbReference type="InterPro" id="IPR050640">
    <property type="entry name" value="Bact_2-comp_sensor_kinase"/>
</dbReference>
<feature type="transmembrane region" description="Helical" evidence="1">
    <location>
        <begin position="141"/>
        <end position="161"/>
    </location>
</feature>
<dbReference type="EC" id="2.7.13.3" evidence="3"/>
<keyword evidence="3" id="KW-0418">Kinase</keyword>
<dbReference type="InterPro" id="IPR010559">
    <property type="entry name" value="Sig_transdc_His_kin_internal"/>
</dbReference>
<feature type="transmembrane region" description="Helical" evidence="1">
    <location>
        <begin position="81"/>
        <end position="101"/>
    </location>
</feature>